<evidence type="ECO:0000313" key="4">
    <source>
        <dbReference type="Proteomes" id="UP000677228"/>
    </source>
</evidence>
<accession>A0A8S2FT35</accession>
<dbReference type="Proteomes" id="UP000677228">
    <property type="component" value="Unassembled WGS sequence"/>
</dbReference>
<reference evidence="2" key="1">
    <citation type="submission" date="2021-02" db="EMBL/GenBank/DDBJ databases">
        <authorList>
            <person name="Nowell W R."/>
        </authorList>
    </citation>
    <scope>NUCLEOTIDE SEQUENCE</scope>
</reference>
<evidence type="ECO:0000256" key="1">
    <source>
        <dbReference type="SAM" id="MobiDB-lite"/>
    </source>
</evidence>
<comment type="caution">
    <text evidence="2">The sequence shown here is derived from an EMBL/GenBank/DDBJ whole genome shotgun (WGS) entry which is preliminary data.</text>
</comment>
<protein>
    <submittedName>
        <fullName evidence="2">Uncharacterized protein</fullName>
    </submittedName>
</protein>
<dbReference type="EMBL" id="CAJNOK010039892">
    <property type="protein sequence ID" value="CAF1547795.1"/>
    <property type="molecule type" value="Genomic_DNA"/>
</dbReference>
<dbReference type="EMBL" id="CAJOBA010062317">
    <property type="protein sequence ID" value="CAF4337232.1"/>
    <property type="molecule type" value="Genomic_DNA"/>
</dbReference>
<name>A0A8S2FT35_9BILA</name>
<evidence type="ECO:0000313" key="2">
    <source>
        <dbReference type="EMBL" id="CAF1547795.1"/>
    </source>
</evidence>
<evidence type="ECO:0000313" key="3">
    <source>
        <dbReference type="EMBL" id="CAF4337232.1"/>
    </source>
</evidence>
<gene>
    <name evidence="2" type="ORF">OVA965_LOCUS39119</name>
    <name evidence="3" type="ORF">TMI583_LOCUS40384</name>
</gene>
<proteinExistence type="predicted"/>
<dbReference type="AlphaFoldDB" id="A0A8S2FT35"/>
<dbReference type="Proteomes" id="UP000682733">
    <property type="component" value="Unassembled WGS sequence"/>
</dbReference>
<organism evidence="2 4">
    <name type="scientific">Didymodactylos carnosus</name>
    <dbReference type="NCBI Taxonomy" id="1234261"/>
    <lineage>
        <taxon>Eukaryota</taxon>
        <taxon>Metazoa</taxon>
        <taxon>Spiralia</taxon>
        <taxon>Gnathifera</taxon>
        <taxon>Rotifera</taxon>
        <taxon>Eurotatoria</taxon>
        <taxon>Bdelloidea</taxon>
        <taxon>Philodinida</taxon>
        <taxon>Philodinidae</taxon>
        <taxon>Didymodactylos</taxon>
    </lineage>
</organism>
<feature type="region of interest" description="Disordered" evidence="1">
    <location>
        <begin position="102"/>
        <end position="166"/>
    </location>
</feature>
<sequence>MTSFGLGFAYGLLYNAEDSLSVQAYDCIHYTNATGNNETTPYCARINESVLLNRFISAKGCGSSSGQQGCLYNTTERLQNMLGISHGALYRLKNEMHNLQLQATAQQHQEETDDDQPSRHRTRSETSRKADPLLPALPSVRKRPHSAVSSATTASSSDTVSTVPVPLSPKKKGKLNFCLLRIMRTFFALRRSRKHSLVRVRNGYNSSRFPFVTCRKRISKFAKDSRPSGSL</sequence>
<feature type="compositionally biased region" description="Low complexity" evidence="1">
    <location>
        <begin position="146"/>
        <end position="165"/>
    </location>
</feature>